<feature type="domain" description="Endo-beta-1,6-galactanase-like" evidence="2">
    <location>
        <begin position="39"/>
        <end position="401"/>
    </location>
</feature>
<evidence type="ECO:0000313" key="3">
    <source>
        <dbReference type="EMBL" id="MBR8536988.1"/>
    </source>
</evidence>
<dbReference type="EMBL" id="JAGTAR010000025">
    <property type="protein sequence ID" value="MBR8536988.1"/>
    <property type="molecule type" value="Genomic_DNA"/>
</dbReference>
<dbReference type="Gene3D" id="2.60.40.1180">
    <property type="entry name" value="Golgi alpha-mannosidase II"/>
    <property type="match status" value="1"/>
</dbReference>
<keyword evidence="4" id="KW-1185">Reference proteome</keyword>
<dbReference type="RefSeq" id="WP_212192015.1">
    <property type="nucleotide sequence ID" value="NZ_JAGTAR010000025.1"/>
</dbReference>
<evidence type="ECO:0000259" key="2">
    <source>
        <dbReference type="Pfam" id="PF14587"/>
    </source>
</evidence>
<reference evidence="3" key="1">
    <citation type="journal article" date="2018" name="Int. J. Syst. Evol. Microbiol.">
        <title>Carboxylicivirga sediminis sp. nov., isolated from coastal sediment.</title>
        <authorList>
            <person name="Wang F.Q."/>
            <person name="Ren L.H."/>
            <person name="Zou R.J."/>
            <person name="Sun Y.Z."/>
            <person name="Liu X.J."/>
            <person name="Jiang F."/>
            <person name="Liu L.J."/>
        </authorList>
    </citation>
    <scope>NUCLEOTIDE SEQUENCE</scope>
    <source>
        <strain evidence="3">JR1</strain>
    </source>
</reference>
<dbReference type="Proteomes" id="UP000679220">
    <property type="component" value="Unassembled WGS sequence"/>
</dbReference>
<keyword evidence="1" id="KW-0732">Signal</keyword>
<organism evidence="3 4">
    <name type="scientific">Carboxylicivirga sediminis</name>
    <dbReference type="NCBI Taxonomy" id="2006564"/>
    <lineage>
        <taxon>Bacteria</taxon>
        <taxon>Pseudomonadati</taxon>
        <taxon>Bacteroidota</taxon>
        <taxon>Bacteroidia</taxon>
        <taxon>Marinilabiliales</taxon>
        <taxon>Marinilabiliaceae</taxon>
        <taxon>Carboxylicivirga</taxon>
    </lineage>
</organism>
<dbReference type="InterPro" id="IPR039743">
    <property type="entry name" value="6GAL/EXGAL"/>
</dbReference>
<dbReference type="AlphaFoldDB" id="A0A941F520"/>
<gene>
    <name evidence="3" type="ORF">KDU71_15555</name>
</gene>
<protein>
    <recommendedName>
        <fullName evidence="2">Endo-beta-1,6-galactanase-like domain-containing protein</fullName>
    </recommendedName>
</protein>
<dbReference type="InterPro" id="IPR039514">
    <property type="entry name" value="6GAL-like"/>
</dbReference>
<dbReference type="Pfam" id="PF14587">
    <property type="entry name" value="Glyco_hydr_30_2"/>
    <property type="match status" value="1"/>
</dbReference>
<reference evidence="3" key="2">
    <citation type="submission" date="2021-04" db="EMBL/GenBank/DDBJ databases">
        <authorList>
            <person name="Zhang T."/>
            <person name="Zhang Y."/>
            <person name="Lu D."/>
            <person name="Zuo D."/>
            <person name="Du Z."/>
        </authorList>
    </citation>
    <scope>NUCLEOTIDE SEQUENCE</scope>
    <source>
        <strain evidence="3">JR1</strain>
    </source>
</reference>
<evidence type="ECO:0000313" key="4">
    <source>
        <dbReference type="Proteomes" id="UP000679220"/>
    </source>
</evidence>
<dbReference type="PROSITE" id="PS51257">
    <property type="entry name" value="PROKAR_LIPOPROTEIN"/>
    <property type="match status" value="1"/>
</dbReference>
<dbReference type="InterPro" id="IPR013780">
    <property type="entry name" value="Glyco_hydro_b"/>
</dbReference>
<dbReference type="PANTHER" id="PTHR42767:SF1">
    <property type="entry name" value="ENDO-BETA-1,6-GALACTANASE-LIKE DOMAIN-CONTAINING PROTEIN"/>
    <property type="match status" value="1"/>
</dbReference>
<evidence type="ECO:0000256" key="1">
    <source>
        <dbReference type="SAM" id="SignalP"/>
    </source>
</evidence>
<accession>A0A941F520</accession>
<name>A0A941F520_9BACT</name>
<dbReference type="SUPFAM" id="SSF51445">
    <property type="entry name" value="(Trans)glycosidases"/>
    <property type="match status" value="1"/>
</dbReference>
<sequence>MNNKKQQKMILKIYLALFIALSSCQKEAGSKPDDGSVLKLTIEAAATRQTVHGFGASDAWSCQFVGKNWSEDKKEQMADWLFSTELDAEGHPKGIGLNTWRFNIGAGSSEQGTASEIEDEWRRAESFMTGKGVYDWSKHQGQRWFLQAAKERGVNQFIGFVNSPPVSLTKNGKAFSSDKNSYNLVEENYSLFANYLADIAIKLNELDGVKLKYISPFNEPQWDWTNKSQEGTPAQNTKIATATRVINIAFEQKGVEALLEIPESAQLNFMYENAGKAGRGFQVYSFFDPASSEYLGNLSKVAPKIAAHSYYTTWPLTDMSTTRRKVQDAIKSNPEPVEFWMSEYCVLENNSEIEGNGRDLGMKTALYTSRVIFTDLAIANASSWQWWLAISPYDYKDGLIYIDYNKNDGALYDSKTLWALGNYSRFIRDGMQRVMLTRSDAKTDEQSLAGIMSCAFVSTDKSKATIVLTNYLNTEVPVQLTFNDASLNGPMKVYLTDGKNENNLAFQQEINEGDQLIIPSRSVVTISNVQ</sequence>
<dbReference type="GO" id="GO:0004553">
    <property type="term" value="F:hydrolase activity, hydrolyzing O-glycosyl compounds"/>
    <property type="evidence" value="ECO:0007669"/>
    <property type="project" value="InterPro"/>
</dbReference>
<feature type="signal peptide" evidence="1">
    <location>
        <begin position="1"/>
        <end position="28"/>
    </location>
</feature>
<proteinExistence type="predicted"/>
<dbReference type="Gene3D" id="3.20.20.80">
    <property type="entry name" value="Glycosidases"/>
    <property type="match status" value="1"/>
</dbReference>
<dbReference type="PANTHER" id="PTHR42767">
    <property type="entry name" value="ENDO-BETA-1,6-GALACTANASE"/>
    <property type="match status" value="1"/>
</dbReference>
<feature type="chain" id="PRO_5037785609" description="Endo-beta-1,6-galactanase-like domain-containing protein" evidence="1">
    <location>
        <begin position="29"/>
        <end position="530"/>
    </location>
</feature>
<dbReference type="InterPro" id="IPR017853">
    <property type="entry name" value="GH"/>
</dbReference>
<comment type="caution">
    <text evidence="3">The sequence shown here is derived from an EMBL/GenBank/DDBJ whole genome shotgun (WGS) entry which is preliminary data.</text>
</comment>